<dbReference type="EMBL" id="DYUZ01000012">
    <property type="protein sequence ID" value="HJG36801.1"/>
    <property type="molecule type" value="Genomic_DNA"/>
</dbReference>
<evidence type="ECO:0000313" key="2">
    <source>
        <dbReference type="EMBL" id="HJG36801.1"/>
    </source>
</evidence>
<dbReference type="RefSeq" id="WP_273189181.1">
    <property type="nucleotide sequence ID" value="NZ_DYUZ01000012.1"/>
</dbReference>
<proteinExistence type="predicted"/>
<evidence type="ECO:0000259" key="1">
    <source>
        <dbReference type="PROSITE" id="PS50965"/>
    </source>
</evidence>
<comment type="caution">
    <text evidence="2">The sequence shown here is derived from an EMBL/GenBank/DDBJ whole genome shotgun (WGS) entry which is preliminary data.</text>
</comment>
<feature type="domain" description="NERD" evidence="1">
    <location>
        <begin position="94"/>
        <end position="187"/>
    </location>
</feature>
<sequence>MSETNNIINRLEATGYMTKASYTHEQLLDELKGFEKASLQEVYRTSYSDCLRTYDLISHFRDMASQYALCDTGVYGRLIWSLQHLSKEISSLVNGARGERSMRRSLGWLTCEHEILLNVELESEGERCEYDAIVLTPSGIDIVESKYLGHDAVIDKDGVLSRFLRTFRQPHRPALRCGYPSSSVTSR</sequence>
<evidence type="ECO:0000313" key="3">
    <source>
        <dbReference type="Proteomes" id="UP000753256"/>
    </source>
</evidence>
<dbReference type="PROSITE" id="PS50965">
    <property type="entry name" value="NERD"/>
    <property type="match status" value="1"/>
</dbReference>
<dbReference type="Pfam" id="PF08378">
    <property type="entry name" value="NERD"/>
    <property type="match status" value="1"/>
</dbReference>
<organism evidence="2 3">
    <name type="scientific">Enorma phocaeensis</name>
    <dbReference type="NCBI Taxonomy" id="1871019"/>
    <lineage>
        <taxon>Bacteria</taxon>
        <taxon>Bacillati</taxon>
        <taxon>Actinomycetota</taxon>
        <taxon>Coriobacteriia</taxon>
        <taxon>Coriobacteriales</taxon>
        <taxon>Coriobacteriaceae</taxon>
        <taxon>Enorma</taxon>
    </lineage>
</organism>
<protein>
    <submittedName>
        <fullName evidence="2">NERD domain-containing protein</fullName>
    </submittedName>
</protein>
<dbReference type="Proteomes" id="UP000753256">
    <property type="component" value="Unassembled WGS sequence"/>
</dbReference>
<accession>A0A921ISN7</accession>
<dbReference type="InterPro" id="IPR011528">
    <property type="entry name" value="NERD"/>
</dbReference>
<reference evidence="2" key="1">
    <citation type="journal article" date="2021" name="PeerJ">
        <title>Extensive microbial diversity within the chicken gut microbiome revealed by metagenomics and culture.</title>
        <authorList>
            <person name="Gilroy R."/>
            <person name="Ravi A."/>
            <person name="Getino M."/>
            <person name="Pursley I."/>
            <person name="Horton D.L."/>
            <person name="Alikhan N.F."/>
            <person name="Baker D."/>
            <person name="Gharbi K."/>
            <person name="Hall N."/>
            <person name="Watson M."/>
            <person name="Adriaenssens E.M."/>
            <person name="Foster-Nyarko E."/>
            <person name="Jarju S."/>
            <person name="Secka A."/>
            <person name="Antonio M."/>
            <person name="Oren A."/>
            <person name="Chaudhuri R.R."/>
            <person name="La Ragione R."/>
            <person name="Hildebrand F."/>
            <person name="Pallen M.J."/>
        </authorList>
    </citation>
    <scope>NUCLEOTIDE SEQUENCE</scope>
    <source>
        <strain evidence="2">ChiHjej13B12-9602</strain>
    </source>
</reference>
<gene>
    <name evidence="2" type="ORF">K8V70_02910</name>
</gene>
<dbReference type="AlphaFoldDB" id="A0A921ISN7"/>
<reference evidence="2" key="2">
    <citation type="submission" date="2021-09" db="EMBL/GenBank/DDBJ databases">
        <authorList>
            <person name="Gilroy R."/>
        </authorList>
    </citation>
    <scope>NUCLEOTIDE SEQUENCE</scope>
    <source>
        <strain evidence="2">ChiHjej13B12-9602</strain>
    </source>
</reference>
<name>A0A921ISN7_9ACTN</name>